<feature type="compositionally biased region" description="Polar residues" evidence="4">
    <location>
        <begin position="127"/>
        <end position="142"/>
    </location>
</feature>
<evidence type="ECO:0000256" key="3">
    <source>
        <dbReference type="ARBA" id="ARBA00023242"/>
    </source>
</evidence>
<keyword evidence="5" id="KW-1185">Reference proteome</keyword>
<feature type="region of interest" description="Disordered" evidence="4">
    <location>
        <begin position="1"/>
        <end position="91"/>
    </location>
</feature>
<dbReference type="PANTHER" id="PTHR14455">
    <property type="entry name" value="ASKOPOS"/>
    <property type="match status" value="1"/>
</dbReference>
<dbReference type="AlphaFoldDB" id="A0A6P5KCX5"/>
<evidence type="ECO:0000313" key="5">
    <source>
        <dbReference type="Proteomes" id="UP000515140"/>
    </source>
</evidence>
<dbReference type="GO" id="GO:0048306">
    <property type="term" value="F:calcium-dependent protein binding"/>
    <property type="evidence" value="ECO:0007669"/>
    <property type="project" value="InterPro"/>
</dbReference>
<comment type="subcellular location">
    <subcellularLocation>
        <location evidence="1">Nucleus</location>
    </subcellularLocation>
</comment>
<feature type="compositionally biased region" description="Acidic residues" evidence="4">
    <location>
        <begin position="37"/>
        <end position="67"/>
    </location>
</feature>
<evidence type="ECO:0000256" key="2">
    <source>
        <dbReference type="ARBA" id="ARBA00020595"/>
    </source>
</evidence>
<dbReference type="KEGG" id="pcw:110208762"/>
<dbReference type="InParanoid" id="A0A6P5KCX5"/>
<evidence type="ECO:0000256" key="1">
    <source>
        <dbReference type="ARBA" id="ARBA00004123"/>
    </source>
</evidence>
<dbReference type="GeneID" id="110208762"/>
<reference evidence="6" key="1">
    <citation type="submission" date="2025-08" db="UniProtKB">
        <authorList>
            <consortium name="RefSeq"/>
        </authorList>
    </citation>
    <scope>IDENTIFICATION</scope>
    <source>
        <tissue evidence="6">Spleen</tissue>
    </source>
</reference>
<accession>A0A6P5KCX5</accession>
<evidence type="ECO:0000256" key="4">
    <source>
        <dbReference type="SAM" id="MobiDB-lite"/>
    </source>
</evidence>
<gene>
    <name evidence="6" type="primary">LOC110208762</name>
</gene>
<name>A0A6P5KCX5_PHACI</name>
<proteinExistence type="predicted"/>
<dbReference type="InterPro" id="IPR026097">
    <property type="entry name" value="S100PBP"/>
</dbReference>
<dbReference type="Pfam" id="PF15427">
    <property type="entry name" value="S100PBPR"/>
    <property type="match status" value="1"/>
</dbReference>
<feature type="region of interest" description="Disordered" evidence="4">
    <location>
        <begin position="127"/>
        <end position="163"/>
    </location>
</feature>
<organism evidence="5 6">
    <name type="scientific">Phascolarctos cinereus</name>
    <name type="common">Koala</name>
    <dbReference type="NCBI Taxonomy" id="38626"/>
    <lineage>
        <taxon>Eukaryota</taxon>
        <taxon>Metazoa</taxon>
        <taxon>Chordata</taxon>
        <taxon>Craniata</taxon>
        <taxon>Vertebrata</taxon>
        <taxon>Euteleostomi</taxon>
        <taxon>Mammalia</taxon>
        <taxon>Metatheria</taxon>
        <taxon>Diprotodontia</taxon>
        <taxon>Phascolarctidae</taxon>
        <taxon>Phascolarctos</taxon>
    </lineage>
</organism>
<evidence type="ECO:0000313" key="6">
    <source>
        <dbReference type="RefSeq" id="XP_020842607.1"/>
    </source>
</evidence>
<protein>
    <recommendedName>
        <fullName evidence="2">S100P-binding protein</fullName>
    </recommendedName>
</protein>
<dbReference type="GO" id="GO:0005634">
    <property type="term" value="C:nucleus"/>
    <property type="evidence" value="ECO:0007669"/>
    <property type="project" value="UniProtKB-SubCell"/>
</dbReference>
<sequence>MSKDMSCYLESPPGCDSTGSGEHLLPALGTSGATSGQDEDELDDSLLELSDGEEDDSPFSYTEEEIQELLKDDDSLNNQSSLGGGLKNTGGQMEKLGRDGCVLLDSPLDINSPCSLELGAGPASILQLPQTGSPSAGKSSLGSRRHKIGGANQSPAASSSSSKHIILDKNSGKMVAHDTRRVSKITPLLPTRTRSKYLRFSQAELEPKMQIALKNGLTHIPKPRALHHGSLGELYALMDQVGSVEYQIRNRRWQHLSALTMFQQKPLHRYSLT</sequence>
<dbReference type="RefSeq" id="XP_020842607.1">
    <property type="nucleotide sequence ID" value="XM_020986948.1"/>
</dbReference>
<dbReference type="Proteomes" id="UP000515140">
    <property type="component" value="Unplaced"/>
</dbReference>
<keyword evidence="3" id="KW-0539">Nucleus</keyword>
<dbReference type="PANTHER" id="PTHR14455:SF0">
    <property type="entry name" value="S100P-BINDING PROTEIN"/>
    <property type="match status" value="1"/>
</dbReference>